<proteinExistence type="inferred from homology"/>
<dbReference type="GO" id="GO:0005886">
    <property type="term" value="C:plasma membrane"/>
    <property type="evidence" value="ECO:0007669"/>
    <property type="project" value="TreeGrafter"/>
</dbReference>
<dbReference type="AlphaFoldDB" id="A0A1P8JRZ7"/>
<evidence type="ECO:0000256" key="1">
    <source>
        <dbReference type="ARBA" id="ARBA00004141"/>
    </source>
</evidence>
<evidence type="ECO:0000256" key="6">
    <source>
        <dbReference type="SAM" id="Phobius"/>
    </source>
</evidence>
<keyword evidence="5 6" id="KW-0472">Membrane</keyword>
<dbReference type="Proteomes" id="UP000186609">
    <property type="component" value="Chromosome"/>
</dbReference>
<evidence type="ECO:0000256" key="4">
    <source>
        <dbReference type="ARBA" id="ARBA00022989"/>
    </source>
</evidence>
<evidence type="ECO:0000259" key="7">
    <source>
        <dbReference type="Pfam" id="PF04138"/>
    </source>
</evidence>
<evidence type="ECO:0000313" key="9">
    <source>
        <dbReference type="Proteomes" id="UP000186609"/>
    </source>
</evidence>
<evidence type="ECO:0000256" key="2">
    <source>
        <dbReference type="ARBA" id="ARBA00009399"/>
    </source>
</evidence>
<feature type="transmembrane region" description="Helical" evidence="6">
    <location>
        <begin position="20"/>
        <end position="50"/>
    </location>
</feature>
<dbReference type="InterPro" id="IPR051401">
    <property type="entry name" value="GtrA_CellWall_Glycosyl"/>
</dbReference>
<evidence type="ECO:0000256" key="5">
    <source>
        <dbReference type="ARBA" id="ARBA00023136"/>
    </source>
</evidence>
<feature type="transmembrane region" description="Helical" evidence="6">
    <location>
        <begin position="71"/>
        <end position="92"/>
    </location>
</feature>
<keyword evidence="4 6" id="KW-1133">Transmembrane helix</keyword>
<name>A0A1P8JRZ7_9BURK</name>
<dbReference type="OrthoDB" id="9155343at2"/>
<keyword evidence="3 6" id="KW-0812">Transmembrane</keyword>
<comment type="subcellular location">
    <subcellularLocation>
        <location evidence="1">Membrane</location>
        <topology evidence="1">Multi-pass membrane protein</topology>
    </subcellularLocation>
</comment>
<feature type="transmembrane region" description="Helical" evidence="6">
    <location>
        <begin position="98"/>
        <end position="115"/>
    </location>
</feature>
<feature type="domain" description="GtrA/DPMS transmembrane" evidence="7">
    <location>
        <begin position="5"/>
        <end position="120"/>
    </location>
</feature>
<dbReference type="KEGG" id="rhy:RD110_04320"/>
<dbReference type="RefSeq" id="WP_076197033.1">
    <property type="nucleotide sequence ID" value="NZ_CP019236.1"/>
</dbReference>
<dbReference type="EMBL" id="CP019236">
    <property type="protein sequence ID" value="APW36526.1"/>
    <property type="molecule type" value="Genomic_DNA"/>
</dbReference>
<reference evidence="8 9" key="1">
    <citation type="submission" date="2017-01" db="EMBL/GenBank/DDBJ databases">
        <authorList>
            <person name="Mah S.A."/>
            <person name="Swanson W.J."/>
            <person name="Moy G.W."/>
            <person name="Vacquier V.D."/>
        </authorList>
    </citation>
    <scope>NUCLEOTIDE SEQUENCE [LARGE SCALE GENOMIC DNA]</scope>
    <source>
        <strain evidence="8 9">DCY110</strain>
    </source>
</reference>
<keyword evidence="9" id="KW-1185">Reference proteome</keyword>
<sequence length="132" mass="14532">MTFLRYGLVQLFAYGIDFGGFLLLMSVAGLAPLTANLVCKFAAGVFAFAAHRRFTFRVGDAGSSLGQGVRYFALLGLNIPLTTGLLALLLRWFSHPAVAKFMADVLILVFTYWVSKKLVFEQPRKPQDGPLK</sequence>
<evidence type="ECO:0000313" key="8">
    <source>
        <dbReference type="EMBL" id="APW36526.1"/>
    </source>
</evidence>
<dbReference type="PANTHER" id="PTHR38459:SF1">
    <property type="entry name" value="PROPHAGE BACTOPRENOL-LINKED GLUCOSE TRANSLOCASE HOMOLOG"/>
    <property type="match status" value="1"/>
</dbReference>
<dbReference type="STRING" id="1842727.RD110_04320"/>
<dbReference type="Pfam" id="PF04138">
    <property type="entry name" value="GtrA_DPMS_TM"/>
    <property type="match status" value="1"/>
</dbReference>
<evidence type="ECO:0000256" key="3">
    <source>
        <dbReference type="ARBA" id="ARBA00022692"/>
    </source>
</evidence>
<gene>
    <name evidence="8" type="ORF">RD110_04320</name>
</gene>
<accession>A0A1P8JRZ7</accession>
<organism evidence="8 9">
    <name type="scientific">Rhodoferax koreensis</name>
    <dbReference type="NCBI Taxonomy" id="1842727"/>
    <lineage>
        <taxon>Bacteria</taxon>
        <taxon>Pseudomonadati</taxon>
        <taxon>Pseudomonadota</taxon>
        <taxon>Betaproteobacteria</taxon>
        <taxon>Burkholderiales</taxon>
        <taxon>Comamonadaceae</taxon>
        <taxon>Rhodoferax</taxon>
    </lineage>
</organism>
<dbReference type="GO" id="GO:0000271">
    <property type="term" value="P:polysaccharide biosynthetic process"/>
    <property type="evidence" value="ECO:0007669"/>
    <property type="project" value="InterPro"/>
</dbReference>
<comment type="similarity">
    <text evidence="2">Belongs to the GtrA family.</text>
</comment>
<dbReference type="PANTHER" id="PTHR38459">
    <property type="entry name" value="PROPHAGE BACTOPRENOL-LINKED GLUCOSE TRANSLOCASE HOMOLOG"/>
    <property type="match status" value="1"/>
</dbReference>
<protein>
    <recommendedName>
        <fullName evidence="7">GtrA/DPMS transmembrane domain-containing protein</fullName>
    </recommendedName>
</protein>
<dbReference type="InterPro" id="IPR007267">
    <property type="entry name" value="GtrA_DPMS_TM"/>
</dbReference>